<dbReference type="RefSeq" id="WP_092680899.1">
    <property type="nucleotide sequence ID" value="NZ_FNMZ01000002.1"/>
</dbReference>
<keyword evidence="2" id="KW-1185">Reference proteome</keyword>
<dbReference type="AlphaFoldDB" id="A0A1H2XD97"/>
<gene>
    <name evidence="1" type="ORF">SAMN05444336_102686</name>
</gene>
<organism evidence="1 2">
    <name type="scientific">Albimonas donghaensis</name>
    <dbReference type="NCBI Taxonomy" id="356660"/>
    <lineage>
        <taxon>Bacteria</taxon>
        <taxon>Pseudomonadati</taxon>
        <taxon>Pseudomonadota</taxon>
        <taxon>Alphaproteobacteria</taxon>
        <taxon>Rhodobacterales</taxon>
        <taxon>Paracoccaceae</taxon>
        <taxon>Albimonas</taxon>
    </lineage>
</organism>
<reference evidence="1 2" key="1">
    <citation type="submission" date="2016-10" db="EMBL/GenBank/DDBJ databases">
        <authorList>
            <person name="de Groot N.N."/>
        </authorList>
    </citation>
    <scope>NUCLEOTIDE SEQUENCE [LARGE SCALE GENOMIC DNA]</scope>
    <source>
        <strain evidence="1 2">DSM 17890</strain>
    </source>
</reference>
<dbReference type="Proteomes" id="UP000199118">
    <property type="component" value="Unassembled WGS sequence"/>
</dbReference>
<evidence type="ECO:0000313" key="1">
    <source>
        <dbReference type="EMBL" id="SDW90434.1"/>
    </source>
</evidence>
<evidence type="ECO:0000313" key="2">
    <source>
        <dbReference type="Proteomes" id="UP000199118"/>
    </source>
</evidence>
<sequence length="108" mass="11893">MNKRSGGRSKKADPLGPWRIWTDLWTQQTETAVASAEVIARRSMMMMTGSMTTEEAMRMVTEKHTAFTRGIEAAALALASGATPEHALYDATEPVAVRVRSNARRLRG</sequence>
<proteinExistence type="predicted"/>
<name>A0A1H2XD97_9RHOB</name>
<dbReference type="EMBL" id="FNMZ01000002">
    <property type="protein sequence ID" value="SDW90434.1"/>
    <property type="molecule type" value="Genomic_DNA"/>
</dbReference>
<dbReference type="OrthoDB" id="7869201at2"/>
<accession>A0A1H2XD97</accession>
<protein>
    <submittedName>
        <fullName evidence="1">Uncharacterized protein</fullName>
    </submittedName>
</protein>